<keyword evidence="1" id="KW-0862">Zinc</keyword>
<gene>
    <name evidence="4" type="ORF">PGLA1383_LOCUS29925</name>
</gene>
<feature type="compositionally biased region" description="Polar residues" evidence="2">
    <location>
        <begin position="310"/>
        <end position="325"/>
    </location>
</feature>
<protein>
    <recommendedName>
        <fullName evidence="3">RING-type domain-containing protein</fullName>
    </recommendedName>
</protein>
<dbReference type="OMA" id="GAANECP"/>
<feature type="non-terminal residue" evidence="4">
    <location>
        <position position="1"/>
    </location>
</feature>
<comment type="caution">
    <text evidence="4">The sequence shown here is derived from an EMBL/GenBank/DDBJ whole genome shotgun (WGS) entry which is preliminary data.</text>
</comment>
<name>A0A813FP21_POLGL</name>
<dbReference type="AlphaFoldDB" id="A0A813FP21"/>
<dbReference type="GO" id="GO:0061630">
    <property type="term" value="F:ubiquitin protein ligase activity"/>
    <property type="evidence" value="ECO:0007669"/>
    <property type="project" value="TreeGrafter"/>
</dbReference>
<reference evidence="4" key="1">
    <citation type="submission" date="2021-02" db="EMBL/GenBank/DDBJ databases">
        <authorList>
            <person name="Dougan E. K."/>
            <person name="Rhodes N."/>
            <person name="Thang M."/>
            <person name="Chan C."/>
        </authorList>
    </citation>
    <scope>NUCLEOTIDE SEQUENCE</scope>
</reference>
<keyword evidence="1" id="KW-0863">Zinc-finger</keyword>
<evidence type="ECO:0000313" key="5">
    <source>
        <dbReference type="Proteomes" id="UP000654075"/>
    </source>
</evidence>
<feature type="domain" description="RING-type" evidence="3">
    <location>
        <begin position="251"/>
        <end position="294"/>
    </location>
</feature>
<dbReference type="InterPro" id="IPR013083">
    <property type="entry name" value="Znf_RING/FYVE/PHD"/>
</dbReference>
<evidence type="ECO:0000313" key="4">
    <source>
        <dbReference type="EMBL" id="CAE8612125.1"/>
    </source>
</evidence>
<proteinExistence type="predicted"/>
<evidence type="ECO:0000256" key="1">
    <source>
        <dbReference type="PROSITE-ProRule" id="PRU00175"/>
    </source>
</evidence>
<dbReference type="OrthoDB" id="8062037at2759"/>
<evidence type="ECO:0000259" key="3">
    <source>
        <dbReference type="PROSITE" id="PS50089"/>
    </source>
</evidence>
<dbReference type="Proteomes" id="UP000654075">
    <property type="component" value="Unassembled WGS sequence"/>
</dbReference>
<dbReference type="SUPFAM" id="SSF57850">
    <property type="entry name" value="RING/U-box"/>
    <property type="match status" value="1"/>
</dbReference>
<dbReference type="InterPro" id="IPR051826">
    <property type="entry name" value="E3_ubiquitin-ligase_domain"/>
</dbReference>
<organism evidence="4 5">
    <name type="scientific">Polarella glacialis</name>
    <name type="common">Dinoflagellate</name>
    <dbReference type="NCBI Taxonomy" id="89957"/>
    <lineage>
        <taxon>Eukaryota</taxon>
        <taxon>Sar</taxon>
        <taxon>Alveolata</taxon>
        <taxon>Dinophyceae</taxon>
        <taxon>Suessiales</taxon>
        <taxon>Suessiaceae</taxon>
        <taxon>Polarella</taxon>
    </lineage>
</organism>
<sequence>LQQNGALSPEPTEAKALQEEELVGTLALDALNRRLRLSEHWLQRRLAEIGAGSKGGGGAGMSLLRSALLAELQMLHSVAAAVSAGPSGAEDVAAKAVAAREGLAAEAAVAQDAASNAAAVTAAAARSLSRVVAGASSNASLARPGRLGRASPAPVRVVARPPSAGPKTAAEEIQRWIQEVRRTGSVAAGGEDGDWRRQLAVVRAGLTGTAVCLGGDGSQPAGGKKLPPLQGAITVASRSLPLAASGAANECPICLEPLGSKPSDQLVPLPCGHAFHSACASQWLQRNPRCPMCRHSPFVPMDSGPATGPQHRSSPPWSSNTATAA</sequence>
<accession>A0A813FP21</accession>
<dbReference type="Gene3D" id="3.30.40.10">
    <property type="entry name" value="Zinc/RING finger domain, C3HC4 (zinc finger)"/>
    <property type="match status" value="1"/>
</dbReference>
<dbReference type="PANTHER" id="PTHR22765">
    <property type="entry name" value="RING FINGER AND PROTEASE ASSOCIATED DOMAIN-CONTAINING"/>
    <property type="match status" value="1"/>
</dbReference>
<dbReference type="GO" id="GO:0008270">
    <property type="term" value="F:zinc ion binding"/>
    <property type="evidence" value="ECO:0007669"/>
    <property type="project" value="UniProtKB-KW"/>
</dbReference>
<keyword evidence="5" id="KW-1185">Reference proteome</keyword>
<dbReference type="EMBL" id="CAJNNV010025084">
    <property type="protein sequence ID" value="CAE8612125.1"/>
    <property type="molecule type" value="Genomic_DNA"/>
</dbReference>
<keyword evidence="1" id="KW-0479">Metal-binding</keyword>
<dbReference type="GO" id="GO:0006511">
    <property type="term" value="P:ubiquitin-dependent protein catabolic process"/>
    <property type="evidence" value="ECO:0007669"/>
    <property type="project" value="TreeGrafter"/>
</dbReference>
<dbReference type="PROSITE" id="PS50089">
    <property type="entry name" value="ZF_RING_2"/>
    <property type="match status" value="1"/>
</dbReference>
<feature type="region of interest" description="Disordered" evidence="2">
    <location>
        <begin position="301"/>
        <end position="325"/>
    </location>
</feature>
<dbReference type="Pfam" id="PF13639">
    <property type="entry name" value="zf-RING_2"/>
    <property type="match status" value="1"/>
</dbReference>
<dbReference type="SMART" id="SM00184">
    <property type="entry name" value="RING"/>
    <property type="match status" value="1"/>
</dbReference>
<dbReference type="InterPro" id="IPR001841">
    <property type="entry name" value="Znf_RING"/>
</dbReference>
<evidence type="ECO:0000256" key="2">
    <source>
        <dbReference type="SAM" id="MobiDB-lite"/>
    </source>
</evidence>